<dbReference type="AlphaFoldDB" id="A0A1G5BLP6"/>
<proteinExistence type="predicted"/>
<keyword evidence="3" id="KW-1185">Reference proteome</keyword>
<keyword evidence="1" id="KW-0732">Signal</keyword>
<feature type="chain" id="PRO_5011443081" description="DUF4468 domain-containing protein" evidence="1">
    <location>
        <begin position="19"/>
        <end position="178"/>
    </location>
</feature>
<protein>
    <recommendedName>
        <fullName evidence="4">DUF4468 domain-containing protein</fullName>
    </recommendedName>
</protein>
<evidence type="ECO:0000256" key="1">
    <source>
        <dbReference type="SAM" id="SignalP"/>
    </source>
</evidence>
<name>A0A1G5BLP6_9BACT</name>
<dbReference type="OrthoDB" id="9956999at2"/>
<dbReference type="EMBL" id="FMUX01000002">
    <property type="protein sequence ID" value="SCX91122.1"/>
    <property type="molecule type" value="Genomic_DNA"/>
</dbReference>
<reference evidence="2 3" key="1">
    <citation type="submission" date="2016-10" db="EMBL/GenBank/DDBJ databases">
        <authorList>
            <person name="de Groot N.N."/>
        </authorList>
    </citation>
    <scope>NUCLEOTIDE SEQUENCE [LARGE SCALE GENOMIC DNA]</scope>
    <source>
        <strain evidence="2 3">AA1</strain>
    </source>
</reference>
<accession>A0A1G5BLP6</accession>
<organism evidence="2 3">
    <name type="scientific">Desulfoluna spongiiphila</name>
    <dbReference type="NCBI Taxonomy" id="419481"/>
    <lineage>
        <taxon>Bacteria</taxon>
        <taxon>Pseudomonadati</taxon>
        <taxon>Thermodesulfobacteriota</taxon>
        <taxon>Desulfobacteria</taxon>
        <taxon>Desulfobacterales</taxon>
        <taxon>Desulfolunaceae</taxon>
        <taxon>Desulfoluna</taxon>
    </lineage>
</organism>
<sequence>MRIFLITILVLFSVNVNADVVERPNQKYPDQALKSYSWLVGYKKCTFSVFVNDDAKRFMNEESMKRYFKLKMRNFVRDVELVDNPKDNNHNYLYFNLELYRYNDKTKIYYGLVSLKLDSSVNFSGSDARIYELTTSIAGSESQLIGFIKQEIDLMVEVYAEDYYYLYDLNSKHNKRVN</sequence>
<evidence type="ECO:0000313" key="3">
    <source>
        <dbReference type="Proteomes" id="UP000198870"/>
    </source>
</evidence>
<feature type="signal peptide" evidence="1">
    <location>
        <begin position="1"/>
        <end position="18"/>
    </location>
</feature>
<evidence type="ECO:0008006" key="4">
    <source>
        <dbReference type="Google" id="ProtNLM"/>
    </source>
</evidence>
<gene>
    <name evidence="2" type="ORF">SAMN05216233_10286</name>
</gene>
<evidence type="ECO:0000313" key="2">
    <source>
        <dbReference type="EMBL" id="SCX91122.1"/>
    </source>
</evidence>
<dbReference type="RefSeq" id="WP_092208341.1">
    <property type="nucleotide sequence ID" value="NZ_FMUX01000002.1"/>
</dbReference>
<dbReference type="Proteomes" id="UP000198870">
    <property type="component" value="Unassembled WGS sequence"/>
</dbReference>